<evidence type="ECO:0000256" key="3">
    <source>
        <dbReference type="ARBA" id="ARBA00022989"/>
    </source>
</evidence>
<dbReference type="AlphaFoldDB" id="A0A1B0ZYL7"/>
<dbReference type="Proteomes" id="UP000013243">
    <property type="component" value="Chromosome"/>
</dbReference>
<evidence type="ECO:0000256" key="5">
    <source>
        <dbReference type="SAM" id="MobiDB-lite"/>
    </source>
</evidence>
<feature type="signal peptide" evidence="6">
    <location>
        <begin position="1"/>
        <end position="21"/>
    </location>
</feature>
<feature type="region of interest" description="Disordered" evidence="5">
    <location>
        <begin position="58"/>
        <end position="99"/>
    </location>
</feature>
<dbReference type="RefSeq" id="WP_046002833.1">
    <property type="nucleotide sequence ID" value="NZ_CP015230.1"/>
</dbReference>
<dbReference type="KEGG" id="rmb:K529_001525"/>
<keyword evidence="6" id="KW-0732">Signal</keyword>
<keyword evidence="3" id="KW-1133">Transmembrane helix</keyword>
<dbReference type="GO" id="GO:0055085">
    <property type="term" value="P:transmembrane transport"/>
    <property type="evidence" value="ECO:0007669"/>
    <property type="project" value="InterPro"/>
</dbReference>
<name>A0A1B0ZYL7_9RHOB</name>
<feature type="compositionally biased region" description="Basic and acidic residues" evidence="5">
    <location>
        <begin position="147"/>
        <end position="162"/>
    </location>
</feature>
<dbReference type="STRING" id="1265309.K529_001525"/>
<evidence type="ECO:0000256" key="1">
    <source>
        <dbReference type="ARBA" id="ARBA00004167"/>
    </source>
</evidence>
<dbReference type="InterPro" id="IPR006260">
    <property type="entry name" value="TonB/TolA_C"/>
</dbReference>
<dbReference type="Pfam" id="PF13103">
    <property type="entry name" value="TonB_2"/>
    <property type="match status" value="1"/>
</dbReference>
<sequence length="291" mass="29977">MIARSPFIAGLSLCFALAAHAAFLVDVEDNTVELEGGGNVAPAALGNSFADLAQGTATSVEAETVSETAPVEPMVPTEPDRAASPQVQPVTPEVTAPKTAQSASAIVPVTHAAAAVPVDQQVTEVQPDQMEPVEEPSDLAPVQSPRPETRPDPKPDQPDKAKPRQAAPRGNSTVNARAGTESGAENQRAAQAASTRPAQGSGAGNAAASNYQGLVMRKISRVRKPRTSVKGVAHVSFVIGGGGQLASVRIRKSSGSSELDQLALQQIRKAAPFPPPPTGARTQFSIAIKGR</sequence>
<accession>A0A1B0ZYL7</accession>
<keyword evidence="4" id="KW-0472">Membrane</keyword>
<dbReference type="InterPro" id="IPR037682">
    <property type="entry name" value="TonB_C"/>
</dbReference>
<reference evidence="8 9" key="1">
    <citation type="journal article" date="2016" name="ISME J.">
        <title>Global occurrence and heterogeneity of the Roseobacter-clade species Ruegeria mobilis.</title>
        <authorList>
            <person name="Sonnenschein E."/>
            <person name="Gram L."/>
        </authorList>
    </citation>
    <scope>NUCLEOTIDE SEQUENCE [LARGE SCALE GENOMIC DNA]</scope>
    <source>
        <strain evidence="8 9">F1926</strain>
    </source>
</reference>
<comment type="subcellular location">
    <subcellularLocation>
        <location evidence="1">Membrane</location>
        <topology evidence="1">Single-pass membrane protein</topology>
    </subcellularLocation>
</comment>
<feature type="region of interest" description="Disordered" evidence="5">
    <location>
        <begin position="125"/>
        <end position="206"/>
    </location>
</feature>
<dbReference type="EMBL" id="CP015230">
    <property type="protein sequence ID" value="ANP39432.1"/>
    <property type="molecule type" value="Genomic_DNA"/>
</dbReference>
<keyword evidence="2" id="KW-0812">Transmembrane</keyword>
<feature type="domain" description="TonB C-terminal" evidence="7">
    <location>
        <begin position="205"/>
        <end position="291"/>
    </location>
</feature>
<evidence type="ECO:0000259" key="7">
    <source>
        <dbReference type="PROSITE" id="PS52015"/>
    </source>
</evidence>
<dbReference type="SUPFAM" id="SSF74653">
    <property type="entry name" value="TolA/TonB C-terminal domain"/>
    <property type="match status" value="1"/>
</dbReference>
<proteinExistence type="predicted"/>
<dbReference type="OrthoDB" id="7930032at2"/>
<dbReference type="NCBIfam" id="TIGR01352">
    <property type="entry name" value="tonB_Cterm"/>
    <property type="match status" value="1"/>
</dbReference>
<feature type="compositionally biased region" description="Polar residues" evidence="5">
    <location>
        <begin position="183"/>
        <end position="197"/>
    </location>
</feature>
<dbReference type="Gene3D" id="3.30.1150.10">
    <property type="match status" value="1"/>
</dbReference>
<feature type="compositionally biased region" description="Polar residues" evidence="5">
    <location>
        <begin position="58"/>
        <end position="67"/>
    </location>
</feature>
<evidence type="ECO:0000313" key="8">
    <source>
        <dbReference type="EMBL" id="ANP39432.1"/>
    </source>
</evidence>
<dbReference type="GeneID" id="28248471"/>
<gene>
    <name evidence="8" type="ORF">K529_001525</name>
</gene>
<dbReference type="GO" id="GO:0016020">
    <property type="term" value="C:membrane"/>
    <property type="evidence" value="ECO:0007669"/>
    <property type="project" value="UniProtKB-SubCell"/>
</dbReference>
<protein>
    <submittedName>
        <fullName evidence="8">Energy transducer TonB</fullName>
    </submittedName>
</protein>
<evidence type="ECO:0000256" key="4">
    <source>
        <dbReference type="ARBA" id="ARBA00023136"/>
    </source>
</evidence>
<evidence type="ECO:0000256" key="6">
    <source>
        <dbReference type="SAM" id="SignalP"/>
    </source>
</evidence>
<feature type="chain" id="PRO_5008518231" evidence="6">
    <location>
        <begin position="22"/>
        <end position="291"/>
    </location>
</feature>
<organism evidence="8 9">
    <name type="scientific">Tritonibacter mobilis F1926</name>
    <dbReference type="NCBI Taxonomy" id="1265309"/>
    <lineage>
        <taxon>Bacteria</taxon>
        <taxon>Pseudomonadati</taxon>
        <taxon>Pseudomonadota</taxon>
        <taxon>Alphaproteobacteria</taxon>
        <taxon>Rhodobacterales</taxon>
        <taxon>Paracoccaceae</taxon>
        <taxon>Tritonibacter</taxon>
    </lineage>
</organism>
<evidence type="ECO:0000256" key="2">
    <source>
        <dbReference type="ARBA" id="ARBA00022692"/>
    </source>
</evidence>
<evidence type="ECO:0000313" key="9">
    <source>
        <dbReference type="Proteomes" id="UP000013243"/>
    </source>
</evidence>
<dbReference type="PROSITE" id="PS52015">
    <property type="entry name" value="TONB_CTD"/>
    <property type="match status" value="1"/>
</dbReference>